<feature type="domain" description="TmcA/NAT10 N-terminal" evidence="14">
    <location>
        <begin position="9"/>
        <end position="201"/>
    </location>
</feature>
<name>A0A2T9YJB2_9FUNG</name>
<evidence type="ECO:0000256" key="3">
    <source>
        <dbReference type="ARBA" id="ARBA00022679"/>
    </source>
</evidence>
<keyword evidence="3 11" id="KW-0808">Transferase</keyword>
<feature type="compositionally biased region" description="Basic residues" evidence="12">
    <location>
        <begin position="1117"/>
        <end position="1131"/>
    </location>
</feature>
<keyword evidence="18" id="KW-1185">Reference proteome</keyword>
<evidence type="ECO:0000256" key="5">
    <source>
        <dbReference type="ARBA" id="ARBA00022741"/>
    </source>
</evidence>
<evidence type="ECO:0000259" key="14">
    <source>
        <dbReference type="Pfam" id="PF08351"/>
    </source>
</evidence>
<evidence type="ECO:0000256" key="8">
    <source>
        <dbReference type="ARBA" id="ARBA00023315"/>
    </source>
</evidence>
<feature type="binding site" evidence="11">
    <location>
        <begin position="628"/>
        <end position="630"/>
    </location>
    <ligand>
        <name>acetyl-CoA</name>
        <dbReference type="ChEBI" id="CHEBI:57288"/>
    </ligand>
</feature>
<dbReference type="Pfam" id="PF13725">
    <property type="entry name" value="tRNA_bind_2"/>
    <property type="match status" value="1"/>
</dbReference>
<dbReference type="FunFam" id="3.40.50.11040:FF:000002">
    <property type="entry name" value="RNA cytidine acetyltransferase"/>
    <property type="match status" value="1"/>
</dbReference>
<evidence type="ECO:0000256" key="6">
    <source>
        <dbReference type="ARBA" id="ARBA00022840"/>
    </source>
</evidence>
<evidence type="ECO:0000313" key="18">
    <source>
        <dbReference type="Proteomes" id="UP000245383"/>
    </source>
</evidence>
<evidence type="ECO:0000256" key="7">
    <source>
        <dbReference type="ARBA" id="ARBA00023242"/>
    </source>
</evidence>
<keyword evidence="6 11" id="KW-0067">ATP-binding</keyword>
<feature type="domain" description="N-acetyltransferase" evidence="15">
    <location>
        <begin position="525"/>
        <end position="761"/>
    </location>
</feature>
<dbReference type="Pfam" id="PF13718">
    <property type="entry name" value="GNAT_acetyltr_2"/>
    <property type="match status" value="1"/>
</dbReference>
<sequence length="1131" mass="127019">MVKKAVDPRINTLIRNGVQKNHRSFFILIGDKGKEQIVNLHWMLTQAKTTGRPSVLWCYKKELGFTSHRRKREAKIKKDIKRGIREPNKEDPFEMFITLTDIRYTYYKESENVLGNTFGMCVLQDFEALTPNLLARTVETVEGGGIIVLLLKSMKSLKQLYTLTMDAHTRYRTESHNDVVGRFNERFILSLIDCKDCLFIDDELNVLSISHGKSVKPLTDAEKNQQNNRNEKLSDLKVSLEDSEPIGSLIKLAKTYDQAKTIMQFADIISSKTLRSTVALTAGRGRGKSAALGISLACAVANGYSNIFVTSPSPSNLKTLFEFLFKGFDALGYEEHMDYDIIMSTSEILGVNCVVRVNIFKQHRQTIQYIVPQDAHTLSQAELLVIDEAAAIPLPLVSKLLGPYLVFMSSTINGYEGTGRSLSLKLIKQLRSQSVSSSKSNSETENTNKLSGSGRQLHEISLTEPIRYSINDRVELWLNSLLCLDASVVTKSITGCPHPDKCELFWVNRDTLFSYHPVSEAFLQKMIALYVASHYKNSPNDLQLMSDAPAHELFVLLSPVDTTSNKATLPEPLCVIQVCLEGQISKETLMRSLNRGMRSGGDLIPWLISQQYQDENFSSLSGARVVRIATHPDYTSMGYGTKALQLLEDYYSGKIISVNESISQNGLDDKSHAMKRVTDKDLENVDQIDTDIKVRDLSSLPPLFLRLSEKGLPNLHWLGVSYGLTINLFKFWKRSGYSPVYLRQTTSELTGEHTVVMLKDLPINKPSFTSASNESALTSTNISNKDWLKMFTVDFTRRIINLFGYEFSKFPSVLGISILEAAKKSFTSENDQKKYTIDFLNRDFLPWDLKRLQSYSNNILDYHVIMDLFPKIAQLYFTFLDFNENVSLSGVQQCILLAMGLQHKSIDDLVLELGLTSSVLLAMLVKIIKKVITFLNIVQSEALENTLPKTTEEPSISLVSSSKTLAQSLVEELENNSSEEESVEKKSNQEEIDEIVKDITNDRSFAKYQIIANDTDIDKESIKLGNVNPNTNTVISIKTQEGNIKGSGQQPSNKANGKGRNTPKSKNKRKSGTSDSLNLVKNTEAENQGKNTLDSSESTKTSVVAQLVQHEETRKTNISKKAKMSKKTRKF</sequence>
<dbReference type="InterPro" id="IPR000182">
    <property type="entry name" value="GNAT_dom"/>
</dbReference>
<evidence type="ECO:0000256" key="9">
    <source>
        <dbReference type="ARBA" id="ARBA00052133"/>
    </source>
</evidence>
<feature type="binding site" evidence="11">
    <location>
        <position position="467"/>
    </location>
    <ligand>
        <name>ATP</name>
        <dbReference type="ChEBI" id="CHEBI:30616"/>
    </ligand>
</feature>
<comment type="subunit">
    <text evidence="11">Interacts with TAN1.</text>
</comment>
<dbReference type="AlphaFoldDB" id="A0A2T9YJB2"/>
<evidence type="ECO:0000259" key="15">
    <source>
        <dbReference type="Pfam" id="PF13718"/>
    </source>
</evidence>
<dbReference type="Pfam" id="PF05127">
    <property type="entry name" value="NAT10_TcmA_helicase"/>
    <property type="match status" value="1"/>
</dbReference>
<gene>
    <name evidence="11" type="primary">NAT10</name>
    <name evidence="17" type="ORF">BB561_003849</name>
</gene>
<dbReference type="InterPro" id="IPR027417">
    <property type="entry name" value="P-loop_NTPase"/>
</dbReference>
<evidence type="ECO:0000313" key="17">
    <source>
        <dbReference type="EMBL" id="PVU92399.1"/>
    </source>
</evidence>
<evidence type="ECO:0000256" key="1">
    <source>
        <dbReference type="ARBA" id="ARBA00004604"/>
    </source>
</evidence>
<keyword evidence="8 11" id="KW-0012">Acyltransferase</keyword>
<comment type="catalytic activity">
    <reaction evidence="9 11">
        <text>a cytidine in 18S rRNA + acetyl-CoA + ATP + H2O = an N(4)-acetylcytidine in 18S rRNA + ADP + phosphate + CoA + H(+)</text>
        <dbReference type="Rhea" id="RHEA:51424"/>
        <dbReference type="Rhea" id="RHEA-COMP:13575"/>
        <dbReference type="Rhea" id="RHEA-COMP:13576"/>
        <dbReference type="ChEBI" id="CHEBI:15377"/>
        <dbReference type="ChEBI" id="CHEBI:15378"/>
        <dbReference type="ChEBI" id="CHEBI:30616"/>
        <dbReference type="ChEBI" id="CHEBI:43474"/>
        <dbReference type="ChEBI" id="CHEBI:57287"/>
        <dbReference type="ChEBI" id="CHEBI:57288"/>
        <dbReference type="ChEBI" id="CHEBI:74900"/>
        <dbReference type="ChEBI" id="CHEBI:82748"/>
        <dbReference type="ChEBI" id="CHEBI:456216"/>
    </reaction>
</comment>
<dbReference type="GO" id="GO:0000049">
    <property type="term" value="F:tRNA binding"/>
    <property type="evidence" value="ECO:0007669"/>
    <property type="project" value="TreeGrafter"/>
</dbReference>
<keyword evidence="5 11" id="KW-0547">Nucleotide-binding</keyword>
<dbReference type="Gene3D" id="3.40.50.11040">
    <property type="match status" value="1"/>
</dbReference>
<keyword evidence="7 11" id="KW-0539">Nucleus</keyword>
<dbReference type="InterPro" id="IPR027992">
    <property type="entry name" value="tRNA_bind_dom"/>
</dbReference>
<dbReference type="Proteomes" id="UP000245383">
    <property type="component" value="Unassembled WGS sequence"/>
</dbReference>
<dbReference type="Gene3D" id="3.40.50.300">
    <property type="entry name" value="P-loop containing nucleotide triphosphate hydrolases"/>
    <property type="match status" value="1"/>
</dbReference>
<dbReference type="Pfam" id="PF08351">
    <property type="entry name" value="TmcA_N"/>
    <property type="match status" value="1"/>
</dbReference>
<evidence type="ECO:0000256" key="4">
    <source>
        <dbReference type="ARBA" id="ARBA00022694"/>
    </source>
</evidence>
<dbReference type="EC" id="2.3.1.-" evidence="11"/>
<feature type="region of interest" description="Disordered" evidence="12">
    <location>
        <begin position="435"/>
        <end position="454"/>
    </location>
</feature>
<dbReference type="GO" id="GO:1904812">
    <property type="term" value="P:rRNA acetylation involved in maturation of SSU-rRNA"/>
    <property type="evidence" value="ECO:0007669"/>
    <property type="project" value="InterPro"/>
</dbReference>
<dbReference type="PANTHER" id="PTHR10925">
    <property type="entry name" value="N-ACETYLTRANSFERASE 10"/>
    <property type="match status" value="1"/>
</dbReference>
<comment type="subcellular location">
    <subcellularLocation>
        <location evidence="1 11">Nucleus</location>
        <location evidence="1 11">Nucleolus</location>
    </subcellularLocation>
</comment>
<feature type="domain" description="TcmA/NAT10 helicase" evidence="13">
    <location>
        <begin position="280"/>
        <end position="485"/>
    </location>
</feature>
<feature type="compositionally biased region" description="Polar residues" evidence="12">
    <location>
        <begin position="1040"/>
        <end position="1055"/>
    </location>
</feature>
<dbReference type="GO" id="GO:0030686">
    <property type="term" value="C:90S preribosome"/>
    <property type="evidence" value="ECO:0007669"/>
    <property type="project" value="TreeGrafter"/>
</dbReference>
<dbReference type="InterPro" id="IPR032672">
    <property type="entry name" value="TmcA/NAT10/Kre33"/>
</dbReference>
<dbReference type="STRING" id="133385.A0A2T9YJB2"/>
<reference evidence="17 18" key="1">
    <citation type="journal article" date="2018" name="MBio">
        <title>Comparative Genomics Reveals the Core Gene Toolbox for the Fungus-Insect Symbiosis.</title>
        <authorList>
            <person name="Wang Y."/>
            <person name="Stata M."/>
            <person name="Wang W."/>
            <person name="Stajich J.E."/>
            <person name="White M.M."/>
            <person name="Moncalvo J.M."/>
        </authorList>
    </citation>
    <scope>NUCLEOTIDE SEQUENCE [LARGE SCALE GENOMIC DNA]</scope>
    <source>
        <strain evidence="17 18">SWE-8-4</strain>
    </source>
</reference>
<feature type="domain" description="Possible tRNA binding" evidence="16">
    <location>
        <begin position="787"/>
        <end position="1019"/>
    </location>
</feature>
<comment type="similarity">
    <text evidence="11">Belongs to the RNA cytidine acetyltransferase family. NAT10 subfamily.</text>
</comment>
<evidence type="ECO:0000256" key="2">
    <source>
        <dbReference type="ARBA" id="ARBA00022552"/>
    </source>
</evidence>
<evidence type="ECO:0000256" key="10">
    <source>
        <dbReference type="ARBA" id="ARBA00068357"/>
    </source>
</evidence>
<keyword evidence="4 11" id="KW-0819">tRNA processing</keyword>
<dbReference type="GO" id="GO:1990883">
    <property type="term" value="F:18S rRNA cytidine N-acetyltransferase activity"/>
    <property type="evidence" value="ECO:0007669"/>
    <property type="project" value="TreeGrafter"/>
</dbReference>
<feature type="binding site" evidence="11">
    <location>
        <begin position="635"/>
        <end position="641"/>
    </location>
    <ligand>
        <name>acetyl-CoA</name>
        <dbReference type="ChEBI" id="CHEBI:57288"/>
    </ligand>
</feature>
<dbReference type="EMBL" id="MBFR01000163">
    <property type="protein sequence ID" value="PVU92399.1"/>
    <property type="molecule type" value="Genomic_DNA"/>
</dbReference>
<dbReference type="InterPro" id="IPR013562">
    <property type="entry name" value="TmcA/NAT10_N"/>
</dbReference>
<feature type="compositionally biased region" description="Polar residues" evidence="12">
    <location>
        <begin position="1073"/>
        <end position="1104"/>
    </location>
</feature>
<dbReference type="PANTHER" id="PTHR10925:SF5">
    <property type="entry name" value="RNA CYTIDINE ACETYLTRANSFERASE"/>
    <property type="match status" value="1"/>
</dbReference>
<dbReference type="GO" id="GO:0005730">
    <property type="term" value="C:nucleolus"/>
    <property type="evidence" value="ECO:0007669"/>
    <property type="project" value="UniProtKB-SubCell"/>
</dbReference>
<evidence type="ECO:0000256" key="12">
    <source>
        <dbReference type="SAM" id="MobiDB-lite"/>
    </source>
</evidence>
<feature type="compositionally biased region" description="Basic residues" evidence="12">
    <location>
        <begin position="1061"/>
        <end position="1071"/>
    </location>
</feature>
<dbReference type="InterPro" id="IPR007807">
    <property type="entry name" value="TcmA/NAT10_helicase"/>
</dbReference>
<organism evidence="17 18">
    <name type="scientific">Smittium simulii</name>
    <dbReference type="NCBI Taxonomy" id="133385"/>
    <lineage>
        <taxon>Eukaryota</taxon>
        <taxon>Fungi</taxon>
        <taxon>Fungi incertae sedis</taxon>
        <taxon>Zoopagomycota</taxon>
        <taxon>Kickxellomycotina</taxon>
        <taxon>Harpellomycetes</taxon>
        <taxon>Harpellales</taxon>
        <taxon>Legeriomycetaceae</taxon>
        <taxon>Smittium</taxon>
    </lineage>
</organism>
<feature type="region of interest" description="Disordered" evidence="12">
    <location>
        <begin position="1040"/>
        <end position="1131"/>
    </location>
</feature>
<proteinExistence type="inferred from homology"/>
<dbReference type="FunFam" id="3.40.50.300:FF:002218">
    <property type="entry name" value="tRNA(Met) cytidine acetyltransferase TmcA"/>
    <property type="match status" value="1"/>
</dbReference>
<feature type="binding site" evidence="11">
    <location>
        <begin position="285"/>
        <end position="294"/>
    </location>
    <ligand>
        <name>ATP</name>
        <dbReference type="ChEBI" id="CHEBI:30616"/>
    </ligand>
</feature>
<feature type="binding site" evidence="11">
    <location>
        <position position="734"/>
    </location>
    <ligand>
        <name>acetyl-CoA</name>
        <dbReference type="ChEBI" id="CHEBI:57288"/>
    </ligand>
</feature>
<dbReference type="GO" id="GO:0051391">
    <property type="term" value="P:tRNA acetylation"/>
    <property type="evidence" value="ECO:0007669"/>
    <property type="project" value="UniProtKB-UniRule"/>
</dbReference>
<comment type="catalytic activity">
    <reaction evidence="11">
        <text>a cytidine in tRNA + acetyl-CoA + ATP + H2O = an N(4)-acetylcytidine in tRNA + ADP + phosphate + CoA + H(+)</text>
        <dbReference type="Rhea" id="RHEA:53876"/>
        <dbReference type="Rhea" id="RHEA-COMP:13670"/>
        <dbReference type="Rhea" id="RHEA-COMP:13671"/>
        <dbReference type="ChEBI" id="CHEBI:15377"/>
        <dbReference type="ChEBI" id="CHEBI:15378"/>
        <dbReference type="ChEBI" id="CHEBI:30616"/>
        <dbReference type="ChEBI" id="CHEBI:43474"/>
        <dbReference type="ChEBI" id="CHEBI:57287"/>
        <dbReference type="ChEBI" id="CHEBI:57288"/>
        <dbReference type="ChEBI" id="CHEBI:74900"/>
        <dbReference type="ChEBI" id="CHEBI:82748"/>
        <dbReference type="ChEBI" id="CHEBI:456216"/>
    </reaction>
</comment>
<dbReference type="GO" id="GO:0005524">
    <property type="term" value="F:ATP binding"/>
    <property type="evidence" value="ECO:0007669"/>
    <property type="project" value="UniProtKB-UniRule"/>
</dbReference>
<evidence type="ECO:0000259" key="13">
    <source>
        <dbReference type="Pfam" id="PF05127"/>
    </source>
</evidence>
<evidence type="ECO:0000259" key="16">
    <source>
        <dbReference type="Pfam" id="PF13725"/>
    </source>
</evidence>
<keyword evidence="2 11" id="KW-0698">rRNA processing</keyword>
<dbReference type="Gene3D" id="3.40.630.30">
    <property type="match status" value="1"/>
</dbReference>
<dbReference type="OrthoDB" id="10067491at2759"/>
<comment type="function">
    <text evidence="11">RNA cytidine acetyltransferase with specificity toward both 18S rRNA and tRNAs. Catalyzes the formation of N(4)-acetylcytidine (ac4C) in 18S rRNA. Required for early nucleolar cleavages of precursor rRNA at sites A0, A1 and A2 during 18S rRNA synthesis. Catalyzes the formation of ac4C in serine and leucine tRNAs. Requires the tRNA-binding adapter protein TAN1 for full tRNA acetyltransferase activity but not for 18S rRNA acetylation.</text>
</comment>
<protein>
    <recommendedName>
        <fullName evidence="10 11">RNA cytidine acetyltransferase</fullName>
        <ecNumber evidence="11">2.3.1.-</ecNumber>
    </recommendedName>
    <alternativeName>
        <fullName evidence="11">18S rRNA cytosine acetyltransferase</fullName>
    </alternativeName>
</protein>
<dbReference type="HAMAP" id="MF_03211">
    <property type="entry name" value="RNA_acetyltr_Nat10"/>
    <property type="match status" value="1"/>
</dbReference>
<comment type="caution">
    <text evidence="17">The sequence shown here is derived from an EMBL/GenBank/DDBJ whole genome shotgun (WGS) entry which is preliminary data.</text>
</comment>
<dbReference type="InterPro" id="IPR033688">
    <property type="entry name" value="NAT10"/>
</dbReference>
<accession>A0A2T9YJB2</accession>
<feature type="compositionally biased region" description="Low complexity" evidence="12">
    <location>
        <begin position="436"/>
        <end position="449"/>
    </location>
</feature>
<dbReference type="GO" id="GO:0051392">
    <property type="term" value="F:tRNA cytidine N4-acetyltransferase activity"/>
    <property type="evidence" value="ECO:0007669"/>
    <property type="project" value="RHEA"/>
</dbReference>
<evidence type="ECO:0000256" key="11">
    <source>
        <dbReference type="HAMAP-Rule" id="MF_03211"/>
    </source>
</evidence>